<reference evidence="7 8" key="1">
    <citation type="submission" date="2020-08" db="EMBL/GenBank/DDBJ databases">
        <title>Sequencing the genomes of 1000 actinobacteria strains.</title>
        <authorList>
            <person name="Klenk H.-P."/>
        </authorList>
    </citation>
    <scope>NUCLEOTIDE SEQUENCE [LARGE SCALE GENOMIC DNA]</scope>
    <source>
        <strain evidence="7 8">DSM 24823</strain>
    </source>
</reference>
<organism evidence="7 8">
    <name type="scientific">Microbacterium ginsengiterrae</name>
    <dbReference type="NCBI Taxonomy" id="546115"/>
    <lineage>
        <taxon>Bacteria</taxon>
        <taxon>Bacillati</taxon>
        <taxon>Actinomycetota</taxon>
        <taxon>Actinomycetes</taxon>
        <taxon>Micrococcales</taxon>
        <taxon>Microbacteriaceae</taxon>
        <taxon>Microbacterium</taxon>
    </lineage>
</organism>
<evidence type="ECO:0000256" key="2">
    <source>
        <dbReference type="ARBA" id="ARBA00022475"/>
    </source>
</evidence>
<feature type="transmembrane region" description="Helical" evidence="6">
    <location>
        <begin position="320"/>
        <end position="338"/>
    </location>
</feature>
<evidence type="ECO:0000256" key="3">
    <source>
        <dbReference type="ARBA" id="ARBA00022692"/>
    </source>
</evidence>
<keyword evidence="5 6" id="KW-0472">Membrane</keyword>
<dbReference type="InterPro" id="IPR001851">
    <property type="entry name" value="ABC_transp_permease"/>
</dbReference>
<protein>
    <submittedName>
        <fullName evidence="7">Ribose transport system permease protein</fullName>
    </submittedName>
</protein>
<dbReference type="RefSeq" id="WP_184281298.1">
    <property type="nucleotide sequence ID" value="NZ_BAAAPG010000003.1"/>
</dbReference>
<gene>
    <name evidence="7" type="ORF">HD600_000454</name>
</gene>
<dbReference type="EMBL" id="JACHMU010000001">
    <property type="protein sequence ID" value="MBB5741957.1"/>
    <property type="molecule type" value="Genomic_DNA"/>
</dbReference>
<evidence type="ECO:0000313" key="8">
    <source>
        <dbReference type="Proteomes" id="UP000517712"/>
    </source>
</evidence>
<feature type="transmembrane region" description="Helical" evidence="6">
    <location>
        <begin position="271"/>
        <end position="288"/>
    </location>
</feature>
<name>A0A7W9FAB4_9MICO</name>
<dbReference type="CDD" id="cd06579">
    <property type="entry name" value="TM_PBP1_transp_AraH_like"/>
    <property type="match status" value="1"/>
</dbReference>
<keyword evidence="4 6" id="KW-1133">Transmembrane helix</keyword>
<comment type="caution">
    <text evidence="7">The sequence shown here is derived from an EMBL/GenBank/DDBJ whole genome shotgun (WGS) entry which is preliminary data.</text>
</comment>
<evidence type="ECO:0000313" key="7">
    <source>
        <dbReference type="EMBL" id="MBB5741957.1"/>
    </source>
</evidence>
<dbReference type="GO" id="GO:0005886">
    <property type="term" value="C:plasma membrane"/>
    <property type="evidence" value="ECO:0007669"/>
    <property type="project" value="UniProtKB-SubCell"/>
</dbReference>
<keyword evidence="2" id="KW-1003">Cell membrane</keyword>
<keyword evidence="8" id="KW-1185">Reference proteome</keyword>
<accession>A0A7W9FAB4</accession>
<dbReference type="PANTHER" id="PTHR32196">
    <property type="entry name" value="ABC TRANSPORTER PERMEASE PROTEIN YPHD-RELATED-RELATED"/>
    <property type="match status" value="1"/>
</dbReference>
<feature type="transmembrane region" description="Helical" evidence="6">
    <location>
        <begin position="113"/>
        <end position="136"/>
    </location>
</feature>
<feature type="transmembrane region" description="Helical" evidence="6">
    <location>
        <begin position="143"/>
        <end position="164"/>
    </location>
</feature>
<dbReference type="GO" id="GO:0022857">
    <property type="term" value="F:transmembrane transporter activity"/>
    <property type="evidence" value="ECO:0007669"/>
    <property type="project" value="InterPro"/>
</dbReference>
<dbReference type="PANTHER" id="PTHR32196:SF72">
    <property type="entry name" value="RIBOSE IMPORT PERMEASE PROTEIN RBSC"/>
    <property type="match status" value="1"/>
</dbReference>
<dbReference type="Pfam" id="PF02653">
    <property type="entry name" value="BPD_transp_2"/>
    <property type="match status" value="1"/>
</dbReference>
<keyword evidence="3 6" id="KW-0812">Transmembrane</keyword>
<feature type="transmembrane region" description="Helical" evidence="6">
    <location>
        <begin position="239"/>
        <end position="259"/>
    </location>
</feature>
<feature type="transmembrane region" description="Helical" evidence="6">
    <location>
        <begin position="31"/>
        <end position="52"/>
    </location>
</feature>
<comment type="subcellular location">
    <subcellularLocation>
        <location evidence="1">Cell membrane</location>
        <topology evidence="1">Multi-pass membrane protein</topology>
    </subcellularLocation>
</comment>
<evidence type="ECO:0000256" key="4">
    <source>
        <dbReference type="ARBA" id="ARBA00022989"/>
    </source>
</evidence>
<evidence type="ECO:0000256" key="6">
    <source>
        <dbReference type="SAM" id="Phobius"/>
    </source>
</evidence>
<sequence length="344" mass="35040">MTTSETERVDLSATRPVSQSLARRLFARQEVLLLIVFAAMVIIFSSINPRYFSTAAASNILQDFAPVLLMAIGQTLVIITGGIDLSVGSILGLSGVVTAMTARAGNEAGLPSATTILLAILSGIVVGVVVGAVNGLLVTRLKLAPFIATLATMGAVYGVTLVITSGVQIAGGPKEVILIGNTTYLGLFTLPILIVFTITAVVWVFLAQSRFGRYTYAIGSNPFAARAAGINVKRHLMKVYMLSGVVASLAGILVYFRLGSGAPSSGQGGELQAIAAAVIGGVSLVGGIGRLGGTILGALIITSVLSGLILIGVAPAWQQVVIGALIAIAVAVQGLGGSTRKAVL</sequence>
<feature type="transmembrane region" description="Helical" evidence="6">
    <location>
        <begin position="295"/>
        <end position="314"/>
    </location>
</feature>
<feature type="transmembrane region" description="Helical" evidence="6">
    <location>
        <begin position="184"/>
        <end position="206"/>
    </location>
</feature>
<evidence type="ECO:0000256" key="5">
    <source>
        <dbReference type="ARBA" id="ARBA00023136"/>
    </source>
</evidence>
<evidence type="ECO:0000256" key="1">
    <source>
        <dbReference type="ARBA" id="ARBA00004651"/>
    </source>
</evidence>
<dbReference type="AlphaFoldDB" id="A0A7W9FAB4"/>
<proteinExistence type="predicted"/>
<dbReference type="Proteomes" id="UP000517712">
    <property type="component" value="Unassembled WGS sequence"/>
</dbReference>
<feature type="transmembrane region" description="Helical" evidence="6">
    <location>
        <begin position="64"/>
        <end position="93"/>
    </location>
</feature>